<evidence type="ECO:0000313" key="5">
    <source>
        <dbReference type="Proteomes" id="UP000054937"/>
    </source>
</evidence>
<reference evidence="4 5" key="1">
    <citation type="journal article" date="2015" name="Sci. Rep.">
        <title>Genome of the facultative scuticociliatosis pathogen Pseudocohnilembus persalinus provides insight into its virulence through horizontal gene transfer.</title>
        <authorList>
            <person name="Xiong J."/>
            <person name="Wang G."/>
            <person name="Cheng J."/>
            <person name="Tian M."/>
            <person name="Pan X."/>
            <person name="Warren A."/>
            <person name="Jiang C."/>
            <person name="Yuan D."/>
            <person name="Miao W."/>
        </authorList>
    </citation>
    <scope>NUCLEOTIDE SEQUENCE [LARGE SCALE GENOMIC DNA]</scope>
    <source>
        <strain evidence="4">36N120E</strain>
    </source>
</reference>
<feature type="region of interest" description="Disordered" evidence="2">
    <location>
        <begin position="247"/>
        <end position="285"/>
    </location>
</feature>
<dbReference type="AlphaFoldDB" id="A0A0V0QUK0"/>
<keyword evidence="1" id="KW-0175">Coiled coil</keyword>
<evidence type="ECO:0000313" key="4">
    <source>
        <dbReference type="EMBL" id="KRX06041.1"/>
    </source>
</evidence>
<feature type="coiled-coil region" evidence="1">
    <location>
        <begin position="300"/>
        <end position="363"/>
    </location>
</feature>
<name>A0A0V0QUK0_PSEPJ</name>
<feature type="compositionally biased region" description="Polar residues" evidence="2">
    <location>
        <begin position="269"/>
        <end position="284"/>
    </location>
</feature>
<dbReference type="InterPro" id="IPR057537">
    <property type="entry name" value="C2_C2CD3_N"/>
</dbReference>
<dbReference type="InterPro" id="IPR011992">
    <property type="entry name" value="EF-hand-dom_pair"/>
</dbReference>
<dbReference type="OrthoDB" id="297886at2759"/>
<evidence type="ECO:0000256" key="2">
    <source>
        <dbReference type="SAM" id="MobiDB-lite"/>
    </source>
</evidence>
<dbReference type="Proteomes" id="UP000054937">
    <property type="component" value="Unassembled WGS sequence"/>
</dbReference>
<dbReference type="EMBL" id="LDAU01000102">
    <property type="protein sequence ID" value="KRX06041.1"/>
    <property type="molecule type" value="Genomic_DNA"/>
</dbReference>
<organism evidence="4 5">
    <name type="scientific">Pseudocohnilembus persalinus</name>
    <name type="common">Ciliate</name>
    <dbReference type="NCBI Taxonomy" id="266149"/>
    <lineage>
        <taxon>Eukaryota</taxon>
        <taxon>Sar</taxon>
        <taxon>Alveolata</taxon>
        <taxon>Ciliophora</taxon>
        <taxon>Intramacronucleata</taxon>
        <taxon>Oligohymenophorea</taxon>
        <taxon>Scuticociliatia</taxon>
        <taxon>Philasterida</taxon>
        <taxon>Pseudocohnilembidae</taxon>
        <taxon>Pseudocohnilembus</taxon>
    </lineage>
</organism>
<evidence type="ECO:0000259" key="3">
    <source>
        <dbReference type="Pfam" id="PF25339"/>
    </source>
</evidence>
<feature type="compositionally biased region" description="Low complexity" evidence="2">
    <location>
        <begin position="249"/>
        <end position="264"/>
    </location>
</feature>
<keyword evidence="5" id="KW-1185">Reference proteome</keyword>
<feature type="domain" description="C2CD3 N-terminal C2" evidence="3">
    <location>
        <begin position="17"/>
        <end position="174"/>
    </location>
</feature>
<feature type="coiled-coil region" evidence="1">
    <location>
        <begin position="1027"/>
        <end position="1081"/>
    </location>
</feature>
<evidence type="ECO:0000256" key="1">
    <source>
        <dbReference type="SAM" id="Coils"/>
    </source>
</evidence>
<sequence>MLQVDAYNIEASQKQIILPPGTENNKNIYGYFLIKFGSLLNLKTTFPIENTKLKVKFWGQQDGLIYVAENCNEELISFPKERQYEVRCPIMLFHKYLSDMVRIKIDVLDMRNNKVVGNVIVNTLLFLKKKIAEQDTQPFEDLNAVFPIIRPQQQCSKADINQKIGEIEISLSSVFTQKIKQQQGVYKDINQYINNQNQQQNPAQQENYFQEQAVIKQQEEQTFQRKISEQQSTLQGKQRIPFQNKLSSQNIEQQQNAQNLNNNEKNPDKTQSTGTFDHQNNQRSQNDEFLKQQQQNNYEYDLKQKEIEKKQKEIQYLDQKQLQDLEMKKEMLKLEQIKKQKYLENLKKQMDLEEAQKNEAYSRIQDIFKANKQTEIDLLQLKMDQAELFGKVGEFEDFSDEDQDIQELSEQIKSRKMKIQEIKRMVLKVQTFKVSNQLYKQRFMGKKCYIECDIPGLSQNQKQIVYNKIFVSQKAEKNLEYLYNQEYPQNLQFNEFNMATFIASPIILNIVLENHLGDKNIIGSGKITLESLIVQDKYFSNLQVEVFSPDAQLNPNGDKRIIQLQLLQNNVYPLIICENQEYEIQNLRNQNIEGYISLTLSIGTVNQIQKFNEKSKQQQQQYQQQNINIQTHRSDDDFNERIVSPLAQDSKINVSQQKSQKNREQFNQNSNIHHRIQSIIMKNKEGLQYTNFKETVENFENEKIFGGDHYDLDEVQLNRAFITVLEGIRKNRRKVSMQLKNFVQKAQKLGNKVTLQEFYRFLKDLSFSDPFKEQIIQKLTIALDYTNSGEVQVSEFSKSYSSYVFYEEIVRQQYNDIILKTSQELKKHKYTINDLERHLLRFSEFGFIQKHKFIELIKQIISQDGENEQLIDQLVDILDPVDEGLILATQISEYLKNAEIYEGMSHIVPSQRHYIQIMQKTLLENIDININQYQEFVEQTLREYNENISQLQQGFEINSTQVYLIYPRDLILKMEDFGMEISFWESICIVQDIQNLFNDKEAENLPQYLKDQCITNEQLANYISYLIKKLQKNKENQTNIFQQNQQEINLQEINDIMNWENQQKQEDQKEQEKMVRCLEDHQLQKIETQQEDFNKIQCFICNVHILDSYFYHCDLCEITKCLNCAKNKLEQRDFCNNCFEIIENESNINQNQYNINDDQSPQKQSENSTKKKQLRYWSSETIIYADKNKAQPCSVCRSAAYPIEYGTYQCDKCQFSRCNECYLIHKID</sequence>
<protein>
    <recommendedName>
        <fullName evidence="3">C2CD3 N-terminal C2 domain-containing protein</fullName>
    </recommendedName>
</protein>
<feature type="region of interest" description="Disordered" evidence="2">
    <location>
        <begin position="1151"/>
        <end position="1172"/>
    </location>
</feature>
<dbReference type="Pfam" id="PF25339">
    <property type="entry name" value="C2_C2CD3_N"/>
    <property type="match status" value="1"/>
</dbReference>
<dbReference type="SUPFAM" id="SSF47473">
    <property type="entry name" value="EF-hand"/>
    <property type="match status" value="1"/>
</dbReference>
<gene>
    <name evidence="4" type="ORF">PPERSA_01119</name>
</gene>
<dbReference type="CDD" id="cd23020">
    <property type="entry name" value="zf-HIT"/>
    <property type="match status" value="1"/>
</dbReference>
<dbReference type="OMA" id="FWESICI"/>
<comment type="caution">
    <text evidence="4">The sequence shown here is derived from an EMBL/GenBank/DDBJ whole genome shotgun (WGS) entry which is preliminary data.</text>
</comment>
<proteinExistence type="predicted"/>
<dbReference type="InParanoid" id="A0A0V0QUK0"/>
<accession>A0A0V0QUK0</accession>